<evidence type="ECO:0000256" key="1">
    <source>
        <dbReference type="SAM" id="Coils"/>
    </source>
</evidence>
<dbReference type="EMBL" id="ML977518">
    <property type="protein sequence ID" value="KAF2124780.1"/>
    <property type="molecule type" value="Genomic_DNA"/>
</dbReference>
<name>A0A6A5ZYX3_9PLEO</name>
<protein>
    <submittedName>
        <fullName evidence="3">Uncharacterized protein</fullName>
    </submittedName>
</protein>
<evidence type="ECO:0000313" key="3">
    <source>
        <dbReference type="EMBL" id="KAF2124780.1"/>
    </source>
</evidence>
<gene>
    <name evidence="3" type="ORF">P153DRAFT_400862</name>
</gene>
<evidence type="ECO:0000256" key="2">
    <source>
        <dbReference type="SAM" id="MobiDB-lite"/>
    </source>
</evidence>
<dbReference type="AlphaFoldDB" id="A0A6A5ZYX3"/>
<dbReference type="OrthoDB" id="3682822at2759"/>
<proteinExistence type="predicted"/>
<evidence type="ECO:0000313" key="4">
    <source>
        <dbReference type="Proteomes" id="UP000799771"/>
    </source>
</evidence>
<keyword evidence="1" id="KW-0175">Coiled coil</keyword>
<dbReference type="RefSeq" id="XP_033519173.1">
    <property type="nucleotide sequence ID" value="XM_033671859.1"/>
</dbReference>
<feature type="coiled-coil region" evidence="1">
    <location>
        <begin position="511"/>
        <end position="566"/>
    </location>
</feature>
<organism evidence="3 4">
    <name type="scientific">Dothidotthia symphoricarpi CBS 119687</name>
    <dbReference type="NCBI Taxonomy" id="1392245"/>
    <lineage>
        <taxon>Eukaryota</taxon>
        <taxon>Fungi</taxon>
        <taxon>Dikarya</taxon>
        <taxon>Ascomycota</taxon>
        <taxon>Pezizomycotina</taxon>
        <taxon>Dothideomycetes</taxon>
        <taxon>Pleosporomycetidae</taxon>
        <taxon>Pleosporales</taxon>
        <taxon>Dothidotthiaceae</taxon>
        <taxon>Dothidotthia</taxon>
    </lineage>
</organism>
<sequence>MAETANTMSTEFALVDKTKAKERLDKFALELTLLHEALPDELWPKEDEAPREYHEGRPFFPGRVFLGTNDGAKIFAYLRKQSENGHTKLEVWYDEGGPDDDPTRTEFKDSQFEPWCHLIADEDCPINNEKGSDWEKRMKQVVRLVMLEVGHFDGSGSIELSDVLETIHRNTRDSFGSIQASPSGSLFAPSTIGNGHSTWNSESHEAETTEDVHGLEAVTIQGLRQMDGTSLASYYAKILQTVVPPELWFKTEAFGADEDSKLQESLKRFKHLSLLPGKLLLGQRRQPTQGTIRVWAAVRKLRKSTDSEIKGPTSQMLVFDDNYAHMELAPSISGPIAFAPIFQLLFREGDFQGDWYARVSTSVRVALVHAGYHDGAEFKYRAAAAPGMLRALMEENLKRMRVPTGGNIASARGFDVQSSSRGPSLATVIEPDTVNSLDAGKQATEHNTSSGGSGGGVSFTKMRPTSDEATQPASKKQKTSDGKCLSLVDYINIPTETSPNLAIHLASKEQIRMMTEEIAALNTDKTELQEKLDGRSDFLDELHAQIDGLNDQVENLSSRNQSLSMQNQDLSLAKQSLTERVGREIQEKAIMRQRLKKSEELRNAHTRYCQPVMLKVMTVKHMSYGSDKGLALLDAKMEYTETFGMEPVEEEESCSTF</sequence>
<dbReference type="GeneID" id="54412291"/>
<dbReference type="Proteomes" id="UP000799771">
    <property type="component" value="Unassembled WGS sequence"/>
</dbReference>
<reference evidence="3" key="1">
    <citation type="journal article" date="2020" name="Stud. Mycol.">
        <title>101 Dothideomycetes genomes: a test case for predicting lifestyles and emergence of pathogens.</title>
        <authorList>
            <person name="Haridas S."/>
            <person name="Albert R."/>
            <person name="Binder M."/>
            <person name="Bloem J."/>
            <person name="Labutti K."/>
            <person name="Salamov A."/>
            <person name="Andreopoulos B."/>
            <person name="Baker S."/>
            <person name="Barry K."/>
            <person name="Bills G."/>
            <person name="Bluhm B."/>
            <person name="Cannon C."/>
            <person name="Castanera R."/>
            <person name="Culley D."/>
            <person name="Daum C."/>
            <person name="Ezra D."/>
            <person name="Gonzalez J."/>
            <person name="Henrissat B."/>
            <person name="Kuo A."/>
            <person name="Liang C."/>
            <person name="Lipzen A."/>
            <person name="Lutzoni F."/>
            <person name="Magnuson J."/>
            <person name="Mondo S."/>
            <person name="Nolan M."/>
            <person name="Ohm R."/>
            <person name="Pangilinan J."/>
            <person name="Park H.-J."/>
            <person name="Ramirez L."/>
            <person name="Alfaro M."/>
            <person name="Sun H."/>
            <person name="Tritt A."/>
            <person name="Yoshinaga Y."/>
            <person name="Zwiers L.-H."/>
            <person name="Turgeon B."/>
            <person name="Goodwin S."/>
            <person name="Spatafora J."/>
            <person name="Crous P."/>
            <person name="Grigoriev I."/>
        </authorList>
    </citation>
    <scope>NUCLEOTIDE SEQUENCE</scope>
    <source>
        <strain evidence="3">CBS 119687</strain>
    </source>
</reference>
<accession>A0A6A5ZYX3</accession>
<keyword evidence="4" id="KW-1185">Reference proteome</keyword>
<feature type="region of interest" description="Disordered" evidence="2">
    <location>
        <begin position="442"/>
        <end position="481"/>
    </location>
</feature>